<dbReference type="SUPFAM" id="SSF52172">
    <property type="entry name" value="CheY-like"/>
    <property type="match status" value="2"/>
</dbReference>
<dbReference type="Pfam" id="PF08447">
    <property type="entry name" value="PAS_3"/>
    <property type="match status" value="1"/>
</dbReference>
<dbReference type="InterPro" id="IPR013655">
    <property type="entry name" value="PAS_fold_3"/>
</dbReference>
<feature type="modified residue" description="4-aspartylphosphate" evidence="9">
    <location>
        <position position="746"/>
    </location>
</feature>
<evidence type="ECO:0000259" key="13">
    <source>
        <dbReference type="PROSITE" id="PS50112"/>
    </source>
</evidence>
<dbReference type="SMART" id="SM00387">
    <property type="entry name" value="HATPase_c"/>
    <property type="match status" value="1"/>
</dbReference>
<keyword evidence="8" id="KW-0902">Two-component regulatory system</keyword>
<evidence type="ECO:0000256" key="2">
    <source>
        <dbReference type="ARBA" id="ARBA00012438"/>
    </source>
</evidence>
<dbReference type="SUPFAM" id="SSF55785">
    <property type="entry name" value="PYP-like sensor domain (PAS domain)"/>
    <property type="match status" value="2"/>
</dbReference>
<dbReference type="InterPro" id="IPR001789">
    <property type="entry name" value="Sig_transdc_resp-reg_receiver"/>
</dbReference>
<evidence type="ECO:0000256" key="9">
    <source>
        <dbReference type="PROSITE-ProRule" id="PRU00169"/>
    </source>
</evidence>
<dbReference type="InterPro" id="IPR003594">
    <property type="entry name" value="HATPase_dom"/>
</dbReference>
<dbReference type="Gene3D" id="3.30.450.20">
    <property type="entry name" value="PAS domain"/>
    <property type="match status" value="2"/>
</dbReference>
<dbReference type="InterPro" id="IPR001610">
    <property type="entry name" value="PAC"/>
</dbReference>
<dbReference type="InterPro" id="IPR003661">
    <property type="entry name" value="HisK_dim/P_dom"/>
</dbReference>
<dbReference type="PROSITE" id="PS50109">
    <property type="entry name" value="HIS_KIN"/>
    <property type="match status" value="1"/>
</dbReference>
<dbReference type="Pfam" id="PF02518">
    <property type="entry name" value="HATPase_c"/>
    <property type="match status" value="1"/>
</dbReference>
<dbReference type="InterPro" id="IPR011006">
    <property type="entry name" value="CheY-like_superfamily"/>
</dbReference>
<feature type="coiled-coil region" evidence="10">
    <location>
        <begin position="261"/>
        <end position="320"/>
    </location>
</feature>
<dbReference type="InterPro" id="IPR004358">
    <property type="entry name" value="Sig_transdc_His_kin-like_C"/>
</dbReference>
<name>A0AAP3XR36_9PROT</name>
<dbReference type="SMART" id="SM00448">
    <property type="entry name" value="REC"/>
    <property type="match status" value="2"/>
</dbReference>
<keyword evidence="10" id="KW-0175">Coiled coil</keyword>
<dbReference type="RefSeq" id="WP_327788719.1">
    <property type="nucleotide sequence ID" value="NZ_JARGEQ010000082.1"/>
</dbReference>
<dbReference type="Pfam" id="PF08448">
    <property type="entry name" value="PAS_4"/>
    <property type="match status" value="1"/>
</dbReference>
<keyword evidence="7" id="KW-0067">ATP-binding</keyword>
<dbReference type="EMBL" id="JARGEQ010000082">
    <property type="protein sequence ID" value="MDF1586302.1"/>
    <property type="molecule type" value="Genomic_DNA"/>
</dbReference>
<keyword evidence="6" id="KW-0418">Kinase</keyword>
<dbReference type="Gene3D" id="3.30.565.10">
    <property type="entry name" value="Histidine kinase-like ATPase, C-terminal domain"/>
    <property type="match status" value="1"/>
</dbReference>
<dbReference type="SUPFAM" id="SSF55874">
    <property type="entry name" value="ATPase domain of HSP90 chaperone/DNA topoisomerase II/histidine kinase"/>
    <property type="match status" value="1"/>
</dbReference>
<dbReference type="InterPro" id="IPR000700">
    <property type="entry name" value="PAS-assoc_C"/>
</dbReference>
<dbReference type="Gene3D" id="3.40.50.2300">
    <property type="match status" value="2"/>
</dbReference>
<keyword evidence="16" id="KW-1185">Reference proteome</keyword>
<dbReference type="InterPro" id="IPR013656">
    <property type="entry name" value="PAS_4"/>
</dbReference>
<evidence type="ECO:0000259" key="11">
    <source>
        <dbReference type="PROSITE" id="PS50109"/>
    </source>
</evidence>
<keyword evidence="5" id="KW-0547">Nucleotide-binding</keyword>
<gene>
    <name evidence="15" type="ORF">PZ740_07870</name>
</gene>
<feature type="modified residue" description="4-aspartylphosphate" evidence="9">
    <location>
        <position position="874"/>
    </location>
</feature>
<dbReference type="SMART" id="SM00388">
    <property type="entry name" value="HisKA"/>
    <property type="match status" value="1"/>
</dbReference>
<feature type="domain" description="Histidine kinase" evidence="11">
    <location>
        <begin position="458"/>
        <end position="677"/>
    </location>
</feature>
<dbReference type="InterPro" id="IPR000014">
    <property type="entry name" value="PAS"/>
</dbReference>
<dbReference type="GO" id="GO:0000155">
    <property type="term" value="F:phosphorelay sensor kinase activity"/>
    <property type="evidence" value="ECO:0007669"/>
    <property type="project" value="InterPro"/>
</dbReference>
<keyword evidence="3 9" id="KW-0597">Phosphoprotein</keyword>
<evidence type="ECO:0000256" key="1">
    <source>
        <dbReference type="ARBA" id="ARBA00000085"/>
    </source>
</evidence>
<comment type="caution">
    <text evidence="15">The sequence shown here is derived from an EMBL/GenBank/DDBJ whole genome shotgun (WGS) entry which is preliminary data.</text>
</comment>
<keyword evidence="4" id="KW-0808">Transferase</keyword>
<reference evidence="15 16" key="1">
    <citation type="submission" date="2023-03" db="EMBL/GenBank/DDBJ databases">
        <title>YIM 152171 draft genome.</title>
        <authorList>
            <person name="Yang Z."/>
        </authorList>
    </citation>
    <scope>NUCLEOTIDE SEQUENCE [LARGE SCALE GENOMIC DNA]</scope>
    <source>
        <strain evidence="15 16">YIM 152171</strain>
    </source>
</reference>
<dbReference type="PROSITE" id="PS50112">
    <property type="entry name" value="PAS"/>
    <property type="match status" value="1"/>
</dbReference>
<dbReference type="EC" id="2.7.13.3" evidence="2"/>
<feature type="domain" description="Response regulatory" evidence="12">
    <location>
        <begin position="825"/>
        <end position="938"/>
    </location>
</feature>
<feature type="domain" description="PAS" evidence="13">
    <location>
        <begin position="146"/>
        <end position="215"/>
    </location>
</feature>
<evidence type="ECO:0000313" key="15">
    <source>
        <dbReference type="EMBL" id="MDF1586302.1"/>
    </source>
</evidence>
<evidence type="ECO:0000256" key="8">
    <source>
        <dbReference type="ARBA" id="ARBA00023012"/>
    </source>
</evidence>
<dbReference type="PROSITE" id="PS50113">
    <property type="entry name" value="PAC"/>
    <property type="match status" value="2"/>
</dbReference>
<dbReference type="PRINTS" id="PR00344">
    <property type="entry name" value="BCTRLSENSOR"/>
</dbReference>
<dbReference type="FunFam" id="3.30.450.20:FF:000099">
    <property type="entry name" value="Sensory box sensor histidine kinase"/>
    <property type="match status" value="1"/>
</dbReference>
<feature type="domain" description="PAC" evidence="14">
    <location>
        <begin position="218"/>
        <end position="270"/>
    </location>
</feature>
<dbReference type="CDD" id="cd00130">
    <property type="entry name" value="PAS"/>
    <property type="match status" value="2"/>
</dbReference>
<dbReference type="PANTHER" id="PTHR43065">
    <property type="entry name" value="SENSOR HISTIDINE KINASE"/>
    <property type="match status" value="1"/>
</dbReference>
<dbReference type="AlphaFoldDB" id="A0AAP3XR36"/>
<dbReference type="Proteomes" id="UP001301140">
    <property type="component" value="Unassembled WGS sequence"/>
</dbReference>
<evidence type="ECO:0000256" key="4">
    <source>
        <dbReference type="ARBA" id="ARBA00022679"/>
    </source>
</evidence>
<dbReference type="Pfam" id="PF00072">
    <property type="entry name" value="Response_reg"/>
    <property type="match status" value="2"/>
</dbReference>
<comment type="catalytic activity">
    <reaction evidence="1">
        <text>ATP + protein L-histidine = ADP + protein N-phospho-L-histidine.</text>
        <dbReference type="EC" id="2.7.13.3"/>
    </reaction>
</comment>
<dbReference type="InterPro" id="IPR005467">
    <property type="entry name" value="His_kinase_dom"/>
</dbReference>
<evidence type="ECO:0000256" key="7">
    <source>
        <dbReference type="ARBA" id="ARBA00022840"/>
    </source>
</evidence>
<dbReference type="PANTHER" id="PTHR43065:SF46">
    <property type="entry name" value="C4-DICARBOXYLATE TRANSPORT SENSOR PROTEIN DCTB"/>
    <property type="match status" value="1"/>
</dbReference>
<dbReference type="SMART" id="SM00091">
    <property type="entry name" value="PAS"/>
    <property type="match status" value="3"/>
</dbReference>
<proteinExistence type="predicted"/>
<dbReference type="InterPro" id="IPR035965">
    <property type="entry name" value="PAS-like_dom_sf"/>
</dbReference>
<dbReference type="CDD" id="cd00082">
    <property type="entry name" value="HisKA"/>
    <property type="match status" value="1"/>
</dbReference>
<protein>
    <recommendedName>
        <fullName evidence="2">histidine kinase</fullName>
        <ecNumber evidence="2">2.7.13.3</ecNumber>
    </recommendedName>
</protein>
<evidence type="ECO:0000313" key="16">
    <source>
        <dbReference type="Proteomes" id="UP001301140"/>
    </source>
</evidence>
<accession>A0AAP3XR36</accession>
<dbReference type="GO" id="GO:0005524">
    <property type="term" value="F:ATP binding"/>
    <property type="evidence" value="ECO:0007669"/>
    <property type="project" value="UniProtKB-KW"/>
</dbReference>
<evidence type="ECO:0000259" key="12">
    <source>
        <dbReference type="PROSITE" id="PS50110"/>
    </source>
</evidence>
<evidence type="ECO:0000256" key="3">
    <source>
        <dbReference type="ARBA" id="ARBA00022553"/>
    </source>
</evidence>
<feature type="domain" description="PAC" evidence="14">
    <location>
        <begin position="392"/>
        <end position="445"/>
    </location>
</feature>
<evidence type="ECO:0000256" key="6">
    <source>
        <dbReference type="ARBA" id="ARBA00022777"/>
    </source>
</evidence>
<organism evidence="15 16">
    <name type="scientific">Marinimicrococcus flavescens</name>
    <dbReference type="NCBI Taxonomy" id="3031815"/>
    <lineage>
        <taxon>Bacteria</taxon>
        <taxon>Pseudomonadati</taxon>
        <taxon>Pseudomonadota</taxon>
        <taxon>Alphaproteobacteria</taxon>
        <taxon>Geminicoccales</taxon>
        <taxon>Geminicoccaceae</taxon>
        <taxon>Marinimicrococcus</taxon>
    </lineage>
</organism>
<dbReference type="SMART" id="SM00086">
    <property type="entry name" value="PAC"/>
    <property type="match status" value="2"/>
</dbReference>
<dbReference type="NCBIfam" id="TIGR00229">
    <property type="entry name" value="sensory_box"/>
    <property type="match status" value="2"/>
</dbReference>
<sequence length="940" mass="101496">MSRDPLTARLLGLLSEPALMVTPDGGVLAWNAAARVMLGRGDAVPASVHELAADAGTVAPLLVRMSGATSALGSLTLRHEDGTALRFKVEGGVAALGTDGRPQQLLLRLRPSADERSPLPVLRRQIETLNREIRRRHAVEADLRASEERFRHLAETLPQLVWTASADGRIDYRNRRWHAFTGLDDGASGKQWINLLHPQDRKAALARWRHAVESGSALETELRLRGADGTYHWFLARAVPTGGPAGAAGRWLGSLTDISEIAAARETLARGREELELLVRKRTEQLAASNRFLEREVEQRRRTQEALEARERELRASEARYRAFFENSDEALFLLDALPDGRIEVGATNPAHARITGLPADMAAGRDPRDLWPSPAAEELVAQVRACVAAGRPLRFEQVMELPGGRRELETILVPVPEQGMQGTRILGSARDVTEQRRAEATLRQAQKMEAVGQLTGGVAHDFNNLLQVIWSSLELLDRELAEGSTGRRQLASARDAVERGKRLNGQLLAFARRQPLAPVGVALKKVLDDIVELLRRTLGERIRIETALAEDLWPVLVDRTQLENALLNLAVNARDAMGGEGLLRITAANRTVGAAGGELEPGSYVELAVEDSGCGMPPEVLARVFEPFFTTKAEGQGTGLGLSMVYGFVKQSKGQVTIDSSPGRGTTVRLALPRGSTLAEPAAPFLADATGGRERILLVEDNEAVREAVAELLRMLGYELEQAAGGEQALAILEAGLEVDLLFTDVMMPGALDGGELARRARLLRPGLAVLFSSGHAGASLLRDGRLEPGVTLLNKPYGAAELDLKIREALAASAGRAGAARPRLLVVEDDVLILLDLVQSLEAAGFEVEEAASAAQAREVLERVPVAALVTDLRLPDGCGEELAAAARRRIPALPVVFATGGDTVELLRRQAGTPVRVLAKPYRNEELLRSLAELGVG</sequence>
<dbReference type="InterPro" id="IPR036097">
    <property type="entry name" value="HisK_dim/P_sf"/>
</dbReference>
<dbReference type="SUPFAM" id="SSF47384">
    <property type="entry name" value="Homodimeric domain of signal transducing histidine kinase"/>
    <property type="match status" value="1"/>
</dbReference>
<evidence type="ECO:0000256" key="10">
    <source>
        <dbReference type="SAM" id="Coils"/>
    </source>
</evidence>
<dbReference type="CDD" id="cd00156">
    <property type="entry name" value="REC"/>
    <property type="match status" value="1"/>
</dbReference>
<evidence type="ECO:0000259" key="14">
    <source>
        <dbReference type="PROSITE" id="PS50113"/>
    </source>
</evidence>
<feature type="domain" description="Response regulatory" evidence="12">
    <location>
        <begin position="696"/>
        <end position="812"/>
    </location>
</feature>
<dbReference type="Gene3D" id="1.10.287.130">
    <property type="match status" value="1"/>
</dbReference>
<dbReference type="InterPro" id="IPR036890">
    <property type="entry name" value="HATPase_C_sf"/>
</dbReference>
<dbReference type="PROSITE" id="PS50110">
    <property type="entry name" value="RESPONSE_REGULATORY"/>
    <property type="match status" value="2"/>
</dbReference>
<evidence type="ECO:0000256" key="5">
    <source>
        <dbReference type="ARBA" id="ARBA00022741"/>
    </source>
</evidence>